<reference evidence="4 5" key="1">
    <citation type="submission" date="2018-12" db="EMBL/GenBank/DDBJ databases">
        <authorList>
            <person name="Yang Y."/>
        </authorList>
    </citation>
    <scope>NUCLEOTIDE SEQUENCE [LARGE SCALE GENOMIC DNA]</scope>
    <source>
        <strain evidence="4 5">L-25-5w-1</strain>
    </source>
</reference>
<evidence type="ECO:0000256" key="1">
    <source>
        <dbReference type="ARBA" id="ARBA00004418"/>
    </source>
</evidence>
<keyword evidence="3" id="KW-0732">Signal</keyword>
<protein>
    <submittedName>
        <fullName evidence="4">Sugar ABC transporter substrate-binding protein</fullName>
    </submittedName>
</protein>
<dbReference type="CDD" id="cd13585">
    <property type="entry name" value="PBP2_TMBP_like"/>
    <property type="match status" value="1"/>
</dbReference>
<sequence>MKRRLVAAFALTALTALSTIAEAKTTVSVWYHAGRPVERQVLEDQITRFQKENPEIEIKAVQLPEGSYNDQISAAALSNSLPDLLDFDGPLLANYVWSGHVRPLNGLLPQEVIDDLLPSLKVQGTYPIDGKLYSVGTFDSGLALWANRKLLEKAQIRIPTTPEDAWTLAEFEDAMTKLSKLDGVKWPLDVKLNYGNGEWFTYGFSPLVQSFGGDLIDRKSWKAAGALDSDGSVRGLGKLQEWIKRGWVVPASAGDTAFYGDKTAALALVGHWAFPNHDGGLGADAILVPMPKFGTRHVTGLGSWNWGISAESKRATEAAAFLAFLMRPDEILRIANANGAVPGRKAAIPQSDLYKEGGRLNLYYKQLLTIGVSRPFHPAYPVLTRAFADAVSNVVSGADVKTELRKAASRVDRGIAENGGYPPFGSK</sequence>
<evidence type="ECO:0000313" key="5">
    <source>
        <dbReference type="Proteomes" id="UP000277007"/>
    </source>
</evidence>
<dbReference type="Gene3D" id="3.40.190.10">
    <property type="entry name" value="Periplasmic binding protein-like II"/>
    <property type="match status" value="1"/>
</dbReference>
<feature type="signal peptide" evidence="3">
    <location>
        <begin position="1"/>
        <end position="23"/>
    </location>
</feature>
<dbReference type="AlphaFoldDB" id="A0A3S0K5H6"/>
<evidence type="ECO:0000256" key="2">
    <source>
        <dbReference type="ARBA" id="ARBA00008520"/>
    </source>
</evidence>
<comment type="subcellular location">
    <subcellularLocation>
        <location evidence="1">Periplasm</location>
    </subcellularLocation>
</comment>
<dbReference type="InterPro" id="IPR006059">
    <property type="entry name" value="SBP"/>
</dbReference>
<dbReference type="PANTHER" id="PTHR43649">
    <property type="entry name" value="ARABINOSE-BINDING PROTEIN-RELATED"/>
    <property type="match status" value="1"/>
</dbReference>
<evidence type="ECO:0000313" key="4">
    <source>
        <dbReference type="EMBL" id="RTR20995.1"/>
    </source>
</evidence>
<evidence type="ECO:0000256" key="3">
    <source>
        <dbReference type="SAM" id="SignalP"/>
    </source>
</evidence>
<accession>A0A3S0K5H6</accession>
<dbReference type="GO" id="GO:0042597">
    <property type="term" value="C:periplasmic space"/>
    <property type="evidence" value="ECO:0007669"/>
    <property type="project" value="UniProtKB-SubCell"/>
</dbReference>
<name>A0A3S0K5H6_9PROT</name>
<dbReference type="OrthoDB" id="8317736at2"/>
<dbReference type="EMBL" id="RXMA01000007">
    <property type="protein sequence ID" value="RTR20995.1"/>
    <property type="molecule type" value="Genomic_DNA"/>
</dbReference>
<comment type="caution">
    <text evidence="4">The sequence shown here is derived from an EMBL/GenBank/DDBJ whole genome shotgun (WGS) entry which is preliminary data.</text>
</comment>
<dbReference type="SUPFAM" id="SSF53850">
    <property type="entry name" value="Periplasmic binding protein-like II"/>
    <property type="match status" value="1"/>
</dbReference>
<keyword evidence="5" id="KW-1185">Reference proteome</keyword>
<organism evidence="4 5">
    <name type="scientific">Azospirillum griseum</name>
    <dbReference type="NCBI Taxonomy" id="2496639"/>
    <lineage>
        <taxon>Bacteria</taxon>
        <taxon>Pseudomonadati</taxon>
        <taxon>Pseudomonadota</taxon>
        <taxon>Alphaproteobacteria</taxon>
        <taxon>Rhodospirillales</taxon>
        <taxon>Azospirillaceae</taxon>
        <taxon>Azospirillum</taxon>
    </lineage>
</organism>
<proteinExistence type="inferred from homology"/>
<dbReference type="Pfam" id="PF01547">
    <property type="entry name" value="SBP_bac_1"/>
    <property type="match status" value="1"/>
</dbReference>
<dbReference type="InterPro" id="IPR050490">
    <property type="entry name" value="Bact_solute-bd_prot1"/>
</dbReference>
<dbReference type="PANTHER" id="PTHR43649:SF12">
    <property type="entry name" value="DIACETYLCHITOBIOSE BINDING PROTEIN DASA"/>
    <property type="match status" value="1"/>
</dbReference>
<dbReference type="Proteomes" id="UP000277007">
    <property type="component" value="Unassembled WGS sequence"/>
</dbReference>
<dbReference type="RefSeq" id="WP_126614541.1">
    <property type="nucleotide sequence ID" value="NZ_JBHUCY010000029.1"/>
</dbReference>
<comment type="similarity">
    <text evidence="2">Belongs to the bacterial solute-binding protein 1 family.</text>
</comment>
<gene>
    <name evidence="4" type="ORF">EJ903_09605</name>
</gene>
<feature type="chain" id="PRO_5018709814" evidence="3">
    <location>
        <begin position="24"/>
        <end position="427"/>
    </location>
</feature>